<evidence type="ECO:0000256" key="1">
    <source>
        <dbReference type="ARBA" id="ARBA00001947"/>
    </source>
</evidence>
<gene>
    <name evidence="12" type="ORF">A6768_13435</name>
</gene>
<evidence type="ECO:0000256" key="4">
    <source>
        <dbReference type="ARBA" id="ARBA00022723"/>
    </source>
</evidence>
<evidence type="ECO:0000256" key="11">
    <source>
        <dbReference type="ARBA" id="ARBA00093666"/>
    </source>
</evidence>
<dbReference type="PANTHER" id="PTHR37425">
    <property type="match status" value="1"/>
</dbReference>
<dbReference type="GeneID" id="57777834"/>
<organism evidence="12 13">
    <name type="scientific">Sphingobium yanoikuyae</name>
    <name type="common">Sphingomonas yanoikuyae</name>
    <dbReference type="NCBI Taxonomy" id="13690"/>
    <lineage>
        <taxon>Bacteria</taxon>
        <taxon>Pseudomonadati</taxon>
        <taxon>Pseudomonadota</taxon>
        <taxon>Alphaproteobacteria</taxon>
        <taxon>Sphingomonadales</taxon>
        <taxon>Sphingomonadaceae</taxon>
        <taxon>Sphingobium</taxon>
    </lineage>
</organism>
<dbReference type="RefSeq" id="WP_097383997.1">
    <property type="nucleotide sequence ID" value="NZ_CP023741.1"/>
</dbReference>
<evidence type="ECO:0000256" key="7">
    <source>
        <dbReference type="ARBA" id="ARBA00022833"/>
    </source>
</evidence>
<keyword evidence="3" id="KW-0645">Protease</keyword>
<dbReference type="GO" id="GO:0006508">
    <property type="term" value="P:proteolysis"/>
    <property type="evidence" value="ECO:0007669"/>
    <property type="project" value="UniProtKB-KW"/>
</dbReference>
<dbReference type="InterPro" id="IPR010275">
    <property type="entry name" value="MepK"/>
</dbReference>
<proteinExistence type="inferred from homology"/>
<dbReference type="InterPro" id="IPR009045">
    <property type="entry name" value="Zn_M74/Hedgehog-like"/>
</dbReference>
<dbReference type="PANTHER" id="PTHR37425:SF1">
    <property type="entry name" value="OUTER MEMBRANE PROTEIN"/>
    <property type="match status" value="1"/>
</dbReference>
<keyword evidence="8" id="KW-0482">Metalloprotease</keyword>
<evidence type="ECO:0000313" key="13">
    <source>
        <dbReference type="Proteomes" id="UP000219422"/>
    </source>
</evidence>
<evidence type="ECO:0000256" key="8">
    <source>
        <dbReference type="ARBA" id="ARBA00023049"/>
    </source>
</evidence>
<keyword evidence="7" id="KW-0862">Zinc</keyword>
<evidence type="ECO:0000256" key="5">
    <source>
        <dbReference type="ARBA" id="ARBA00022729"/>
    </source>
</evidence>
<keyword evidence="4" id="KW-0479">Metal-binding</keyword>
<dbReference type="GO" id="GO:0071555">
    <property type="term" value="P:cell wall organization"/>
    <property type="evidence" value="ECO:0007669"/>
    <property type="project" value="UniProtKB-KW"/>
</dbReference>
<dbReference type="AlphaFoldDB" id="A0A291N0L5"/>
<dbReference type="Proteomes" id="UP000219422">
    <property type="component" value="Chromosome"/>
</dbReference>
<dbReference type="GO" id="GO:0046872">
    <property type="term" value="F:metal ion binding"/>
    <property type="evidence" value="ECO:0007669"/>
    <property type="project" value="UniProtKB-KW"/>
</dbReference>
<dbReference type="SUPFAM" id="SSF55166">
    <property type="entry name" value="Hedgehog/DD-peptidase"/>
    <property type="match status" value="1"/>
</dbReference>
<evidence type="ECO:0000256" key="3">
    <source>
        <dbReference type="ARBA" id="ARBA00022670"/>
    </source>
</evidence>
<dbReference type="EMBL" id="CP023741">
    <property type="protein sequence ID" value="ATI80882.1"/>
    <property type="molecule type" value="Genomic_DNA"/>
</dbReference>
<comment type="cofactor">
    <cofactor evidence="1">
        <name>Zn(2+)</name>
        <dbReference type="ChEBI" id="CHEBI:29105"/>
    </cofactor>
</comment>
<dbReference type="Pfam" id="PF05951">
    <property type="entry name" value="Peptidase_M15_2"/>
    <property type="match status" value="1"/>
</dbReference>
<sequence length="178" mass="20060">MIFDRRSVLFGAAACGMAQLFPEASWASIPERRLAFRNLHNSEHIDVCYFSGGRFRRDGIAELNHFMRDWRTGETIRMDTSLLDTLVHLQAATGADKRAHFTLISGYRSPKTNGRLYRSSSGVASKSQHMLGKAVDIRLKNVRLANLHKAALSLRAGGVGYYPESNFVHVDTGRIRHW</sequence>
<dbReference type="Gene3D" id="3.30.1380.10">
    <property type="match status" value="1"/>
</dbReference>
<keyword evidence="5" id="KW-0732">Signal</keyword>
<comment type="pathway">
    <text evidence="2">Cell wall biogenesis; cell wall polysaccharide biosynthesis.</text>
</comment>
<dbReference type="KEGG" id="sya:A6768_13435"/>
<keyword evidence="9" id="KW-0961">Cell wall biogenesis/degradation</keyword>
<comment type="similarity">
    <text evidence="10">Belongs to the peptidase M15 family.</text>
</comment>
<reference evidence="12 13" key="1">
    <citation type="submission" date="2017-10" db="EMBL/GenBank/DDBJ databases">
        <title>Sphingobium yanoikuyae S72.</title>
        <authorList>
            <person name="Sanchez E."/>
            <person name="Bustos P."/>
            <person name="Mendoza P."/>
            <person name="Guo X."/>
            <person name="Mendoza A."/>
        </authorList>
    </citation>
    <scope>NUCLEOTIDE SEQUENCE [LARGE SCALE GENOMIC DNA]</scope>
    <source>
        <strain evidence="12 13">S72</strain>
    </source>
</reference>
<accession>A0A291N0L5</accession>
<keyword evidence="6" id="KW-0378">Hydrolase</keyword>
<dbReference type="GO" id="GO:0008237">
    <property type="term" value="F:metallopeptidase activity"/>
    <property type="evidence" value="ECO:0007669"/>
    <property type="project" value="UniProtKB-KW"/>
</dbReference>
<evidence type="ECO:0000256" key="9">
    <source>
        <dbReference type="ARBA" id="ARBA00023316"/>
    </source>
</evidence>
<evidence type="ECO:0000313" key="12">
    <source>
        <dbReference type="EMBL" id="ATI80882.1"/>
    </source>
</evidence>
<dbReference type="CDD" id="cd14844">
    <property type="entry name" value="Zn-DD-carboxypeptidase_like"/>
    <property type="match status" value="1"/>
</dbReference>
<evidence type="ECO:0000256" key="6">
    <source>
        <dbReference type="ARBA" id="ARBA00022801"/>
    </source>
</evidence>
<evidence type="ECO:0000256" key="2">
    <source>
        <dbReference type="ARBA" id="ARBA00004776"/>
    </source>
</evidence>
<evidence type="ECO:0000256" key="10">
    <source>
        <dbReference type="ARBA" id="ARBA00093448"/>
    </source>
</evidence>
<protein>
    <recommendedName>
        <fullName evidence="11">Murein endopeptidase K</fullName>
    </recommendedName>
</protein>
<name>A0A291N0L5_SPHYA</name>